<dbReference type="EMBL" id="FTOR01000001">
    <property type="protein sequence ID" value="SIS59761.1"/>
    <property type="molecule type" value="Genomic_DNA"/>
</dbReference>
<keyword evidence="2" id="KW-0548">Nucleotidyltransferase</keyword>
<dbReference type="InterPro" id="IPR014729">
    <property type="entry name" value="Rossmann-like_a/b/a_fold"/>
</dbReference>
<protein>
    <submittedName>
        <fullName evidence="2">Bifunctional NMN adenylyltransferase/nudix hydrolase</fullName>
    </submittedName>
</protein>
<dbReference type="Proteomes" id="UP000186917">
    <property type="component" value="Unassembled WGS sequence"/>
</dbReference>
<dbReference type="Pfam" id="PF00293">
    <property type="entry name" value="NUDIX"/>
    <property type="match status" value="1"/>
</dbReference>
<dbReference type="PROSITE" id="PS51462">
    <property type="entry name" value="NUDIX"/>
    <property type="match status" value="1"/>
</dbReference>
<keyword evidence="3" id="KW-1185">Reference proteome</keyword>
<gene>
    <name evidence="2" type="ORF">SAMN05421788_101134</name>
</gene>
<reference evidence="3" key="1">
    <citation type="submission" date="2017-01" db="EMBL/GenBank/DDBJ databases">
        <authorList>
            <person name="Varghese N."/>
            <person name="Submissions S."/>
        </authorList>
    </citation>
    <scope>NUCLEOTIDE SEQUENCE [LARGE SCALE GENOMIC DNA]</scope>
    <source>
        <strain evidence="3">DSM 21054</strain>
    </source>
</reference>
<dbReference type="GO" id="GO:0016779">
    <property type="term" value="F:nucleotidyltransferase activity"/>
    <property type="evidence" value="ECO:0007669"/>
    <property type="project" value="UniProtKB-KW"/>
</dbReference>
<dbReference type="OrthoDB" id="636676at2"/>
<evidence type="ECO:0000313" key="3">
    <source>
        <dbReference type="Proteomes" id="UP000186917"/>
    </source>
</evidence>
<dbReference type="RefSeq" id="WP_084205964.1">
    <property type="nucleotide sequence ID" value="NZ_AP017422.1"/>
</dbReference>
<evidence type="ECO:0000259" key="1">
    <source>
        <dbReference type="PROSITE" id="PS51462"/>
    </source>
</evidence>
<dbReference type="InterPro" id="IPR004821">
    <property type="entry name" value="Cyt_trans-like"/>
</dbReference>
<dbReference type="STRING" id="477680.SAMN05421788_101134"/>
<dbReference type="InterPro" id="IPR015797">
    <property type="entry name" value="NUDIX_hydrolase-like_dom_sf"/>
</dbReference>
<proteinExistence type="predicted"/>
<evidence type="ECO:0000313" key="2">
    <source>
        <dbReference type="EMBL" id="SIS59761.1"/>
    </source>
</evidence>
<dbReference type="InterPro" id="IPR000086">
    <property type="entry name" value="NUDIX_hydrolase_dom"/>
</dbReference>
<accession>A0A173MM15</accession>
<keyword evidence="2" id="KW-0808">Transferase</keyword>
<name>A0A173MM15_9BACT</name>
<dbReference type="AlphaFoldDB" id="A0A173MM15"/>
<dbReference type="PANTHER" id="PTHR43736">
    <property type="entry name" value="ADP-RIBOSE PYROPHOSPHATASE"/>
    <property type="match status" value="1"/>
</dbReference>
<dbReference type="SUPFAM" id="SSF55811">
    <property type="entry name" value="Nudix"/>
    <property type="match status" value="1"/>
</dbReference>
<dbReference type="Gene3D" id="3.90.79.10">
    <property type="entry name" value="Nucleoside Triphosphate Pyrophosphohydrolase"/>
    <property type="match status" value="1"/>
</dbReference>
<keyword evidence="2" id="KW-0378">Hydrolase</keyword>
<sequence length="298" mass="33824">MKVSGVIIARFQTPYLHEGHHHLIQSVQALHHRTIIILGTSAVKCSKRNPFDFYTRERMLKAAYPAIPVLPLSDCASDKVWSAKLDDILETTFPGESFVLYGSRDCFSDFYSGKWKTDILPPVGSFNATEVREHHSDEVLDSKDFRMGINYACYSRYNTVYPTVDIALFSNDNTRLLLGKKPNEDTWRLPGGFADTTDNSYEEAAQRELSEECGELTTTAMKYMGSRKMDDWRYRGESDKIMTLLFTTQLVAGEPVAKDDLAQLGWFEVAALPAMLEAQQINEVHIPLIQMILNHLNN</sequence>
<dbReference type="Gene3D" id="3.40.50.620">
    <property type="entry name" value="HUPs"/>
    <property type="match status" value="1"/>
</dbReference>
<dbReference type="SUPFAM" id="SSF52374">
    <property type="entry name" value="Nucleotidylyl transferase"/>
    <property type="match status" value="1"/>
</dbReference>
<organism evidence="2 3">
    <name type="scientific">Filimonas lacunae</name>
    <dbReference type="NCBI Taxonomy" id="477680"/>
    <lineage>
        <taxon>Bacteria</taxon>
        <taxon>Pseudomonadati</taxon>
        <taxon>Bacteroidota</taxon>
        <taxon>Chitinophagia</taxon>
        <taxon>Chitinophagales</taxon>
        <taxon>Chitinophagaceae</taxon>
        <taxon>Filimonas</taxon>
    </lineage>
</organism>
<feature type="domain" description="Nudix hydrolase" evidence="1">
    <location>
        <begin position="159"/>
        <end position="293"/>
    </location>
</feature>
<dbReference type="KEGG" id="fln:FLA_4721"/>
<dbReference type="PANTHER" id="PTHR43736:SF1">
    <property type="entry name" value="DIHYDRONEOPTERIN TRIPHOSPHATE DIPHOSPHATASE"/>
    <property type="match status" value="1"/>
</dbReference>
<dbReference type="Pfam" id="PF01467">
    <property type="entry name" value="CTP_transf_like"/>
    <property type="match status" value="1"/>
</dbReference>
<dbReference type="GO" id="GO:0016787">
    <property type="term" value="F:hydrolase activity"/>
    <property type="evidence" value="ECO:0007669"/>
    <property type="project" value="UniProtKB-KW"/>
</dbReference>